<keyword evidence="6 15" id="KW-0378">Hydrolase</keyword>
<evidence type="ECO:0000256" key="13">
    <source>
        <dbReference type="ARBA" id="ARBA00023326"/>
    </source>
</evidence>
<dbReference type="GO" id="GO:0000272">
    <property type="term" value="P:polysaccharide catabolic process"/>
    <property type="evidence" value="ECO:0007669"/>
    <property type="project" value="UniProtKB-KW"/>
</dbReference>
<dbReference type="InterPro" id="IPR009939">
    <property type="entry name" value="Chitosanase_fungal"/>
</dbReference>
<keyword evidence="13 15" id="KW-0624">Polysaccharide degradation</keyword>
<keyword evidence="12 15" id="KW-0326">Glycosidase</keyword>
<dbReference type="Pfam" id="PF00172">
    <property type="entry name" value="Zn_clus"/>
    <property type="match status" value="1"/>
</dbReference>
<protein>
    <recommendedName>
        <fullName evidence="15">Endo-chitosanase</fullName>
        <ecNumber evidence="15">3.2.1.132</ecNumber>
    </recommendedName>
</protein>
<dbReference type="InterPro" id="IPR036864">
    <property type="entry name" value="Zn2-C6_fun-type_DNA-bd_sf"/>
</dbReference>
<evidence type="ECO:0000256" key="2">
    <source>
        <dbReference type="ARBA" id="ARBA00004613"/>
    </source>
</evidence>
<evidence type="ECO:0000256" key="12">
    <source>
        <dbReference type="ARBA" id="ARBA00023295"/>
    </source>
</evidence>
<evidence type="ECO:0000256" key="7">
    <source>
        <dbReference type="ARBA" id="ARBA00023015"/>
    </source>
</evidence>
<feature type="compositionally biased region" description="Basic and acidic residues" evidence="16">
    <location>
        <begin position="1078"/>
        <end position="1087"/>
    </location>
</feature>
<reference evidence="18 19" key="1">
    <citation type="submission" date="2014-06" db="EMBL/GenBank/DDBJ databases">
        <title>The Genome of the Aflatoxigenic Filamentous Fungus Aspergillus nomius.</title>
        <authorList>
            <person name="Moore M.G."/>
            <person name="Shannon B.M."/>
            <person name="Brian M.M."/>
        </authorList>
    </citation>
    <scope>NUCLEOTIDE SEQUENCE [LARGE SCALE GENOMIC DNA]</scope>
    <source>
        <strain evidence="18 19">NRRL 13137</strain>
    </source>
</reference>
<keyword evidence="9" id="KW-0804">Transcription</keyword>
<dbReference type="SUPFAM" id="SSF57701">
    <property type="entry name" value="Zn2/Cys6 DNA-binding domain"/>
    <property type="match status" value="1"/>
</dbReference>
<dbReference type="GO" id="GO:0008270">
    <property type="term" value="F:zinc ion binding"/>
    <property type="evidence" value="ECO:0007669"/>
    <property type="project" value="InterPro"/>
</dbReference>
<evidence type="ECO:0000256" key="16">
    <source>
        <dbReference type="SAM" id="MobiDB-lite"/>
    </source>
</evidence>
<evidence type="ECO:0000256" key="3">
    <source>
        <dbReference type="ARBA" id="ARBA00007799"/>
    </source>
</evidence>
<keyword evidence="11" id="KW-0119">Carbohydrate metabolism</keyword>
<keyword evidence="4" id="KW-0964">Secreted</keyword>
<evidence type="ECO:0000256" key="10">
    <source>
        <dbReference type="ARBA" id="ARBA00023242"/>
    </source>
</evidence>
<name>A0A0L1IYZ1_ASPN3</name>
<dbReference type="AlphaFoldDB" id="A0A0L1IYZ1"/>
<evidence type="ECO:0000256" key="15">
    <source>
        <dbReference type="RuleBase" id="RU361208"/>
    </source>
</evidence>
<evidence type="ECO:0000313" key="18">
    <source>
        <dbReference type="EMBL" id="KNG84729.1"/>
    </source>
</evidence>
<gene>
    <name evidence="18" type="ORF">ANOM_005541</name>
</gene>
<feature type="region of interest" description="Disordered" evidence="16">
    <location>
        <begin position="1063"/>
        <end position="1113"/>
    </location>
</feature>
<evidence type="ECO:0000256" key="14">
    <source>
        <dbReference type="ARBA" id="ARBA00029386"/>
    </source>
</evidence>
<evidence type="ECO:0000259" key="17">
    <source>
        <dbReference type="PROSITE" id="PS50048"/>
    </source>
</evidence>
<dbReference type="Pfam" id="PF11951">
    <property type="entry name" value="Fungal_trans_2"/>
    <property type="match status" value="1"/>
</dbReference>
<dbReference type="GeneID" id="26807345"/>
<dbReference type="PROSITE" id="PS00463">
    <property type="entry name" value="ZN2_CY6_FUNGAL_1"/>
    <property type="match status" value="1"/>
</dbReference>
<proteinExistence type="inferred from homology"/>
<dbReference type="STRING" id="1509407.A0A0L1IYZ1"/>
<dbReference type="SMART" id="SM00066">
    <property type="entry name" value="GAL4"/>
    <property type="match status" value="1"/>
</dbReference>
<dbReference type="OrthoDB" id="3477330at2759"/>
<dbReference type="PANTHER" id="PTHR42061">
    <property type="entry name" value="ENDO-CHITOSANASE"/>
    <property type="match status" value="1"/>
</dbReference>
<evidence type="ECO:0000256" key="8">
    <source>
        <dbReference type="ARBA" id="ARBA00023125"/>
    </source>
</evidence>
<feature type="region of interest" description="Disordered" evidence="16">
    <location>
        <begin position="1163"/>
        <end position="1195"/>
    </location>
</feature>
<dbReference type="PROSITE" id="PS50048">
    <property type="entry name" value="ZN2_CY6_FUNGAL_2"/>
    <property type="match status" value="1"/>
</dbReference>
<dbReference type="GO" id="GO:0000981">
    <property type="term" value="F:DNA-binding transcription factor activity, RNA polymerase II-specific"/>
    <property type="evidence" value="ECO:0007669"/>
    <property type="project" value="InterPro"/>
</dbReference>
<accession>A0A0L1IYZ1</accession>
<evidence type="ECO:0000256" key="9">
    <source>
        <dbReference type="ARBA" id="ARBA00023163"/>
    </source>
</evidence>
<dbReference type="GO" id="GO:0003677">
    <property type="term" value="F:DNA binding"/>
    <property type="evidence" value="ECO:0007669"/>
    <property type="project" value="UniProtKB-KW"/>
</dbReference>
<comment type="similarity">
    <text evidence="3 15">Belongs to the glycosyl hydrolase 75 family.</text>
</comment>
<evidence type="ECO:0000256" key="4">
    <source>
        <dbReference type="ARBA" id="ARBA00022525"/>
    </source>
</evidence>
<organism evidence="18 19">
    <name type="scientific">Aspergillus nomiae NRRL (strain ATCC 15546 / NRRL 13137 / CBS 260.88 / M93)</name>
    <dbReference type="NCBI Taxonomy" id="1509407"/>
    <lineage>
        <taxon>Eukaryota</taxon>
        <taxon>Fungi</taxon>
        <taxon>Dikarya</taxon>
        <taxon>Ascomycota</taxon>
        <taxon>Pezizomycotina</taxon>
        <taxon>Eurotiomycetes</taxon>
        <taxon>Eurotiomycetidae</taxon>
        <taxon>Eurotiales</taxon>
        <taxon>Aspergillaceae</taxon>
        <taxon>Aspergillus</taxon>
        <taxon>Aspergillus subgen. Circumdati</taxon>
    </lineage>
</organism>
<evidence type="ECO:0000313" key="19">
    <source>
        <dbReference type="Proteomes" id="UP000037505"/>
    </source>
</evidence>
<keyword evidence="5" id="KW-0732">Signal</keyword>
<dbReference type="GO" id="GO:0009893">
    <property type="term" value="P:positive regulation of metabolic process"/>
    <property type="evidence" value="ECO:0007669"/>
    <property type="project" value="UniProtKB-ARBA"/>
</dbReference>
<feature type="domain" description="Zn(2)-C6 fungal-type" evidence="17">
    <location>
        <begin position="310"/>
        <end position="338"/>
    </location>
</feature>
<evidence type="ECO:0000256" key="6">
    <source>
        <dbReference type="ARBA" id="ARBA00022801"/>
    </source>
</evidence>
<dbReference type="EC" id="3.2.1.132" evidence="15"/>
<dbReference type="InterPro" id="IPR021858">
    <property type="entry name" value="Fun_TF"/>
</dbReference>
<dbReference type="Pfam" id="PF07335">
    <property type="entry name" value="Glyco_hydro_75"/>
    <property type="match status" value="1"/>
</dbReference>
<dbReference type="SMR" id="A0A0L1IYZ1"/>
<keyword evidence="8" id="KW-0238">DNA-binding</keyword>
<comment type="function">
    <text evidence="14">Chitosanase catalyzing the endo-type cleavage of chitosan, the deacylated form of chitin. Chitosanase may be crucial in the degradation of the deacetylated portion of chitin in the fungal cell wall. Chitoolisaccharides produced by the hydrolysis of partially N-acetylated chitosan are known to have many biological activities, including antibacterial activity, immune-enhancing effects, and elicitor activity.</text>
</comment>
<evidence type="ECO:0000256" key="5">
    <source>
        <dbReference type="ARBA" id="ARBA00022729"/>
    </source>
</evidence>
<comment type="catalytic activity">
    <reaction evidence="1 15">
        <text>Endohydrolysis of beta-(1-&gt;4)-linkages between D-glucosamine residues in a partly acetylated chitosan.</text>
        <dbReference type="EC" id="3.2.1.132"/>
    </reaction>
</comment>
<dbReference type="GO" id="GO:0005576">
    <property type="term" value="C:extracellular region"/>
    <property type="evidence" value="ECO:0007669"/>
    <property type="project" value="UniProtKB-SubCell"/>
</dbReference>
<dbReference type="EMBL" id="JNOM01000191">
    <property type="protein sequence ID" value="KNG84729.1"/>
    <property type="molecule type" value="Genomic_DNA"/>
</dbReference>
<comment type="subcellular location">
    <subcellularLocation>
        <location evidence="2 15">Secreted</location>
    </subcellularLocation>
</comment>
<dbReference type="GO" id="GO:0016977">
    <property type="term" value="F:chitosanase activity"/>
    <property type="evidence" value="ECO:0007669"/>
    <property type="project" value="UniProtKB-EC"/>
</dbReference>
<dbReference type="RefSeq" id="XP_015405652.1">
    <property type="nucleotide sequence ID" value="XM_015550798.1"/>
</dbReference>
<dbReference type="Proteomes" id="UP000037505">
    <property type="component" value="Unassembled WGS sequence"/>
</dbReference>
<evidence type="ECO:0000256" key="1">
    <source>
        <dbReference type="ARBA" id="ARBA00000405"/>
    </source>
</evidence>
<comment type="caution">
    <text evidence="18">The sequence shown here is derived from an EMBL/GenBank/DDBJ whole genome shotgun (WGS) entry which is preliminary data.</text>
</comment>
<sequence length="1195" mass="133246">MASKTTVSPSALYLMFGSFCLGKTADMSAFNNPSHGPPAADFAAADSLPVSVLQAAAAAASVVPKDATYPFSLGSSEKSTIHSDWVSFKEGAALSWVADMDVDCDGVNHKCEGNQDGQPQTNWGALSAYAVPYIVIPDRFLAANKDILPGNNIAAVICNGKMYYGILGDSNGDDPQITGEASWLMAKTCFPNDNLQGNNAHSSKDVTYILFTGERAVLPDNVMDKTYITDFDTLRTMGDKLARALASNLGTPNSTESESESASAAASLWAGREGKSFRSPDSNRSRMRNNSGISFPMITILGDGSRSLGGCATCRSRHVKCDETRPSCLVCRNLGLTCEKYEIRLVFDVIDTQGSRCRRPLFTEDMRQRMSEQLVDSVNPDDAATLLLQIDDRCEEQEQHPDGHFHTCLGPFGAFRTPQSELKPTDALACPPMTSPPFQQVPIADDFNTAFEDALIHDPLMECLFGGIDVNPAGDFQMESFFNTTGIENHDRSSQQPGTEGSEMLMGLSSLSQNIQYTPTVPNLAPPDAPFLLSVYKNQVIRLFSPVQSRKSPWQILHVPSAMGTFAQLTMGEQPGNAQLCIFYAILATGAYMQRAISTSQGHREYWQKQSESYAVSAQNYLKMALRDMSITLKRSKYKDILIALMCMNTVFAYQGNEDRIRRCLLDCENWIRFRGIPKTRKSRKVRLLHHCYVYLRIFYESTSVSHVRGSSVQQEMDASPDTVTSVASSRSFRLRQWEGRLDQRMNELKEQHLGENDIHLEIPGRWDSTMYPHAFAMPETLLFLLSQVTRLGNERDMSDLDGGSSILDFRQFSSRARSLERYICTWRPPSTPFHGEDDEDDLNNNNGDFQTNSTLSNHMVLALHKALLIFFYRRIYDVDPTILQDKVWQIQDSLSRCDCGDIPTAPLLWAAFVAACEALDPALRDWFTNWFNRSFKASGLQNFKFALNIATQVWEKQGQSLSSDNSTSWAQVMRDSGLTSAVSGGEWPDYSICLGAEPKSNGRDSSPDGSCPKQQQNRKVAWKGLSECPGALRHLLFRLVDLRKNSMAGEVQLPQTLPARRKNTIPDTCDTISSNKESTENVKSECEDTPQVPARSGSDGEQTYPDMSDMSETEGCWDYSEEFCTESDEPRPIWEPERRYDWADDDEDWIVDELAIWKVQQKEENGCPSRQGAEEQQPLQQGEAKSDVNKNVSN</sequence>
<dbReference type="InterPro" id="IPR001138">
    <property type="entry name" value="Zn2Cys6_DnaBD"/>
</dbReference>
<dbReference type="CDD" id="cd00067">
    <property type="entry name" value="GAL4"/>
    <property type="match status" value="1"/>
</dbReference>
<keyword evidence="7" id="KW-0805">Transcription regulation</keyword>
<keyword evidence="10" id="KW-0539">Nucleus</keyword>
<dbReference type="PANTHER" id="PTHR42061:SF4">
    <property type="entry name" value="ENDO-CHITOSANASE"/>
    <property type="match status" value="1"/>
</dbReference>
<keyword evidence="19" id="KW-1185">Reference proteome</keyword>
<dbReference type="Gene3D" id="4.10.240.10">
    <property type="entry name" value="Zn(2)-C6 fungal-type DNA-binding domain"/>
    <property type="match status" value="1"/>
</dbReference>
<evidence type="ECO:0000256" key="11">
    <source>
        <dbReference type="ARBA" id="ARBA00023277"/>
    </source>
</evidence>